<accession>A0A0B5KBP9</accession>
<dbReference type="AlphaFoldDB" id="A0A0B5KBP9"/>
<keyword evidence="1" id="KW-1133">Transmembrane helix</keyword>
<feature type="transmembrane region" description="Helical" evidence="1">
    <location>
        <begin position="216"/>
        <end position="236"/>
    </location>
</feature>
<feature type="transmembrane region" description="Helical" evidence="1">
    <location>
        <begin position="12"/>
        <end position="33"/>
    </location>
</feature>
<feature type="transmembrane region" description="Helical" evidence="1">
    <location>
        <begin position="187"/>
        <end position="204"/>
    </location>
</feature>
<evidence type="ECO:0000256" key="1">
    <source>
        <dbReference type="SAM" id="Phobius"/>
    </source>
</evidence>
<feature type="transmembrane region" description="Helical" evidence="1">
    <location>
        <begin position="45"/>
        <end position="69"/>
    </location>
</feature>
<sequence>MYKQDILKQWKIIFLSSLFFYLGVLIFGLLPMYLFDDILWERNFFLIALGLIIGGAIFISFIVMLMMILLSAWPKIRKIDYLYIVIILLSLSSLEIGFSEEELFSYDIASIIFIIIAVVVIGLQLVTRLMIKKTSELSYQKLWQKGIASLSNVNHSLKPKITKIMMTVLVVMVFVVLNDFSNVSDRIVTFLVIFALGFYVIKLYHECFALAKKQKIFDVTFFVLTYIGVLILLVVYSDFFMVHSVLNALLILLPFGPYLWITVPYFYSIYWLEKNSEYEAVGGFYEKLLDKTIKTSIFHT</sequence>
<feature type="transmembrane region" description="Helical" evidence="1">
    <location>
        <begin position="104"/>
        <end position="126"/>
    </location>
</feature>
<keyword evidence="1" id="KW-0472">Membrane</keyword>
<evidence type="ECO:0000313" key="2">
    <source>
        <dbReference type="EMBL" id="AJG37914.1"/>
    </source>
</evidence>
<dbReference type="EMBL" id="KF831414">
    <property type="protein sequence ID" value="AJG37914.1"/>
    <property type="molecule type" value="Genomic_DNA"/>
</dbReference>
<feature type="transmembrane region" description="Helical" evidence="1">
    <location>
        <begin position="81"/>
        <end position="98"/>
    </location>
</feature>
<protein>
    <submittedName>
        <fullName evidence="2">Uncharacterized protein</fullName>
    </submittedName>
</protein>
<keyword evidence="1" id="KW-0812">Transmembrane</keyword>
<feature type="transmembrane region" description="Helical" evidence="1">
    <location>
        <begin position="164"/>
        <end position="181"/>
    </location>
</feature>
<feature type="transmembrane region" description="Helical" evidence="1">
    <location>
        <begin position="248"/>
        <end position="267"/>
    </location>
</feature>
<reference evidence="2" key="1">
    <citation type="journal article" date="2015" name="Environ. Microbiol.">
        <title>Pressure adaptation is linked to thermal adaptation in salt-saturated marine habitats.</title>
        <authorList>
            <consortium name="The MAMBA Consortium"/>
            <person name="Alcaide M."/>
            <person name="Stogios P.J."/>
            <person name="Lafraya A."/>
            <person name="Tchigvintsev A."/>
            <person name="Flick R."/>
            <person name="Bargiela R."/>
            <person name="Chernikova T.N."/>
            <person name="Reva O.N."/>
            <person name="Hai T."/>
            <person name="Leggewie C.C."/>
            <person name="Katzke N."/>
            <person name="La Cono V."/>
            <person name="Matesanz R."/>
            <person name="Jebbar M."/>
            <person name="Jaeger K.E."/>
            <person name="Yakimov M.M."/>
            <person name="Yakunin A.F."/>
            <person name="Golyshin P.N."/>
            <person name="Golyshina O.V."/>
            <person name="Savchenko A."/>
            <person name="Ferrer M."/>
        </authorList>
    </citation>
    <scope>NUCLEOTIDE SEQUENCE</scope>
</reference>
<proteinExistence type="predicted"/>
<name>A0A0B5KBP9_9FIRM</name>
<organism evidence="2">
    <name type="scientific">Firmicutes bacterium enrichment culture clone fosmid MGS-M1</name>
    <dbReference type="NCBI Taxonomy" id="1549348"/>
    <lineage>
        <taxon>Bacteria</taxon>
        <taxon>Bacillati</taxon>
        <taxon>Bacillota</taxon>
        <taxon>environmental samples</taxon>
    </lineage>
</organism>